<dbReference type="EC" id="2.7.7.6" evidence="1"/>
<evidence type="ECO:0000256" key="3">
    <source>
        <dbReference type="ARBA" id="ARBA00022679"/>
    </source>
</evidence>
<dbReference type="InterPro" id="IPR042102">
    <property type="entry name" value="RNA_pol_Rpb1_3_sf"/>
</dbReference>
<gene>
    <name evidence="7" type="ORF">S01H4_30802</name>
</gene>
<dbReference type="InterPro" id="IPR007066">
    <property type="entry name" value="RNA_pol_Rpb1_3"/>
</dbReference>
<dbReference type="EMBL" id="BART01015931">
    <property type="protein sequence ID" value="GAG75920.1"/>
    <property type="molecule type" value="Genomic_DNA"/>
</dbReference>
<feature type="non-terminal residue" evidence="7">
    <location>
        <position position="1"/>
    </location>
</feature>
<dbReference type="GO" id="GO:0003677">
    <property type="term" value="F:DNA binding"/>
    <property type="evidence" value="ECO:0007669"/>
    <property type="project" value="InterPro"/>
</dbReference>
<keyword evidence="2" id="KW-0240">DNA-directed RNA polymerase</keyword>
<evidence type="ECO:0000256" key="4">
    <source>
        <dbReference type="ARBA" id="ARBA00022695"/>
    </source>
</evidence>
<dbReference type="GO" id="GO:0000428">
    <property type="term" value="C:DNA-directed RNA polymerase complex"/>
    <property type="evidence" value="ECO:0007669"/>
    <property type="project" value="UniProtKB-KW"/>
</dbReference>
<accession>X1A1I1</accession>
<evidence type="ECO:0000259" key="6">
    <source>
        <dbReference type="Pfam" id="PF04983"/>
    </source>
</evidence>
<keyword evidence="5" id="KW-0804">Transcription</keyword>
<keyword evidence="4" id="KW-0548">Nucleotidyltransferase</keyword>
<evidence type="ECO:0000256" key="5">
    <source>
        <dbReference type="ARBA" id="ARBA00023163"/>
    </source>
</evidence>
<keyword evidence="3" id="KW-0808">Transferase</keyword>
<sequence length="145" mass="16277">TPEIGAGRVIETTVGRCIFNDILPSGVGMPFYNMTMSQKKLSQVISDCFEFAGSAETVDLLDRIKDLGFKYVTLGGLSFGITDLKIPARKPEIIEETEKKVSKIRKNYEAGVLTEGEQKSMNQWSRDKTFSKRAHRCPLTYCVMK</sequence>
<evidence type="ECO:0000313" key="7">
    <source>
        <dbReference type="EMBL" id="GAG75920.1"/>
    </source>
</evidence>
<name>X1A1I1_9ZZZZ</name>
<dbReference type="Gene3D" id="1.10.132.30">
    <property type="match status" value="1"/>
</dbReference>
<comment type="caution">
    <text evidence="7">The sequence shown here is derived from an EMBL/GenBank/DDBJ whole genome shotgun (WGS) entry which is preliminary data.</text>
</comment>
<protein>
    <recommendedName>
        <fullName evidence="1">DNA-directed RNA polymerase</fullName>
        <ecNumber evidence="1">2.7.7.6</ecNumber>
    </recommendedName>
</protein>
<dbReference type="GO" id="GO:0006351">
    <property type="term" value="P:DNA-templated transcription"/>
    <property type="evidence" value="ECO:0007669"/>
    <property type="project" value="InterPro"/>
</dbReference>
<proteinExistence type="predicted"/>
<dbReference type="AlphaFoldDB" id="X1A1I1"/>
<evidence type="ECO:0000256" key="1">
    <source>
        <dbReference type="ARBA" id="ARBA00012418"/>
    </source>
</evidence>
<dbReference type="GO" id="GO:0003899">
    <property type="term" value="F:DNA-directed RNA polymerase activity"/>
    <property type="evidence" value="ECO:0007669"/>
    <property type="project" value="UniProtKB-EC"/>
</dbReference>
<dbReference type="Gene3D" id="1.10.274.100">
    <property type="entry name" value="RNA polymerase Rpb1, domain 3"/>
    <property type="match status" value="1"/>
</dbReference>
<feature type="domain" description="RNA polymerase Rpb1" evidence="6">
    <location>
        <begin position="8"/>
        <end position="84"/>
    </location>
</feature>
<dbReference type="Pfam" id="PF04983">
    <property type="entry name" value="RNA_pol_Rpb1_3"/>
    <property type="match status" value="1"/>
</dbReference>
<evidence type="ECO:0000256" key="2">
    <source>
        <dbReference type="ARBA" id="ARBA00022478"/>
    </source>
</evidence>
<dbReference type="SUPFAM" id="SSF64484">
    <property type="entry name" value="beta and beta-prime subunits of DNA dependent RNA-polymerase"/>
    <property type="match status" value="1"/>
</dbReference>
<dbReference type="InterPro" id="IPR038120">
    <property type="entry name" value="Rpb1_funnel_sf"/>
</dbReference>
<organism evidence="7">
    <name type="scientific">marine sediment metagenome</name>
    <dbReference type="NCBI Taxonomy" id="412755"/>
    <lineage>
        <taxon>unclassified sequences</taxon>
        <taxon>metagenomes</taxon>
        <taxon>ecological metagenomes</taxon>
    </lineage>
</organism>
<reference evidence="7" key="1">
    <citation type="journal article" date="2014" name="Front. Microbiol.">
        <title>High frequency of phylogenetically diverse reductive dehalogenase-homologous genes in deep subseafloor sedimentary metagenomes.</title>
        <authorList>
            <person name="Kawai M."/>
            <person name="Futagami T."/>
            <person name="Toyoda A."/>
            <person name="Takaki Y."/>
            <person name="Nishi S."/>
            <person name="Hori S."/>
            <person name="Arai W."/>
            <person name="Tsubouchi T."/>
            <person name="Morono Y."/>
            <person name="Uchiyama I."/>
            <person name="Ito T."/>
            <person name="Fujiyama A."/>
            <person name="Inagaki F."/>
            <person name="Takami H."/>
        </authorList>
    </citation>
    <scope>NUCLEOTIDE SEQUENCE</scope>
    <source>
        <strain evidence="7">Expedition CK06-06</strain>
    </source>
</reference>